<proteinExistence type="predicted"/>
<comment type="caution">
    <text evidence="1">The sequence shown here is derived from an EMBL/GenBank/DDBJ whole genome shotgun (WGS) entry which is preliminary data.</text>
</comment>
<organism evidence="1 2">
    <name type="scientific">Orchesella dallaii</name>
    <dbReference type="NCBI Taxonomy" id="48710"/>
    <lineage>
        <taxon>Eukaryota</taxon>
        <taxon>Metazoa</taxon>
        <taxon>Ecdysozoa</taxon>
        <taxon>Arthropoda</taxon>
        <taxon>Hexapoda</taxon>
        <taxon>Collembola</taxon>
        <taxon>Entomobryomorpha</taxon>
        <taxon>Entomobryoidea</taxon>
        <taxon>Orchesellidae</taxon>
        <taxon>Orchesellinae</taxon>
        <taxon>Orchesella</taxon>
    </lineage>
</organism>
<evidence type="ECO:0000313" key="1">
    <source>
        <dbReference type="EMBL" id="CAL8087417.1"/>
    </source>
</evidence>
<sequence>MFLQTSQSHLSEGRKGLHAPMVQMLLYTTVNGVGVEGFLLGFGFGGGGTAVEVEDEEALVVDTDFERRLSLIVGIKGRVWVNENTKDGENSLEAKAMGRSVPSTYFVNKTAPNPFEDASALIPIFLLGWKWERIGLDESRFLMVVKALSQFALR</sequence>
<dbReference type="Proteomes" id="UP001642540">
    <property type="component" value="Unassembled WGS sequence"/>
</dbReference>
<reference evidence="1 2" key="1">
    <citation type="submission" date="2024-08" db="EMBL/GenBank/DDBJ databases">
        <authorList>
            <person name="Cucini C."/>
            <person name="Frati F."/>
        </authorList>
    </citation>
    <scope>NUCLEOTIDE SEQUENCE [LARGE SCALE GENOMIC DNA]</scope>
</reference>
<gene>
    <name evidence="1" type="ORF">ODALV1_LOCUS6732</name>
</gene>
<evidence type="ECO:0000313" key="2">
    <source>
        <dbReference type="Proteomes" id="UP001642540"/>
    </source>
</evidence>
<accession>A0ABP1Q6M9</accession>
<keyword evidence="2" id="KW-1185">Reference proteome</keyword>
<dbReference type="EMBL" id="CAXLJM020000020">
    <property type="protein sequence ID" value="CAL8087417.1"/>
    <property type="molecule type" value="Genomic_DNA"/>
</dbReference>
<name>A0ABP1Q6M9_9HEXA</name>
<protein>
    <submittedName>
        <fullName evidence="1">Uncharacterized protein</fullName>
    </submittedName>
</protein>